<reference evidence="1 2" key="1">
    <citation type="submission" date="2019-07" db="EMBL/GenBank/DDBJ databases">
        <title>Whole genome shotgun sequence of Microvirga aerophila NBRC 106136.</title>
        <authorList>
            <person name="Hosoyama A."/>
            <person name="Uohara A."/>
            <person name="Ohji S."/>
            <person name="Ichikawa N."/>
        </authorList>
    </citation>
    <scope>NUCLEOTIDE SEQUENCE [LARGE SCALE GENOMIC DNA]</scope>
    <source>
        <strain evidence="1 2">NBRC 106136</strain>
    </source>
</reference>
<organism evidence="1 2">
    <name type="scientific">Microvirga aerophila</name>
    <dbReference type="NCBI Taxonomy" id="670291"/>
    <lineage>
        <taxon>Bacteria</taxon>
        <taxon>Pseudomonadati</taxon>
        <taxon>Pseudomonadota</taxon>
        <taxon>Alphaproteobacteria</taxon>
        <taxon>Hyphomicrobiales</taxon>
        <taxon>Methylobacteriaceae</taxon>
        <taxon>Microvirga</taxon>
    </lineage>
</organism>
<comment type="caution">
    <text evidence="1">The sequence shown here is derived from an EMBL/GenBank/DDBJ whole genome shotgun (WGS) entry which is preliminary data.</text>
</comment>
<evidence type="ECO:0000313" key="2">
    <source>
        <dbReference type="Proteomes" id="UP000321085"/>
    </source>
</evidence>
<protein>
    <submittedName>
        <fullName evidence="1">Uncharacterized protein</fullName>
    </submittedName>
</protein>
<gene>
    <name evidence="1" type="ORF">MAE02_66650</name>
</gene>
<keyword evidence="2" id="KW-1185">Reference proteome</keyword>
<proteinExistence type="predicted"/>
<dbReference type="RefSeq" id="WP_114189430.1">
    <property type="nucleotide sequence ID" value="NZ_BJYU01000285.1"/>
</dbReference>
<accession>A0A512C430</accession>
<dbReference type="Proteomes" id="UP000321085">
    <property type="component" value="Unassembled WGS sequence"/>
</dbReference>
<evidence type="ECO:0000313" key="1">
    <source>
        <dbReference type="EMBL" id="GEO18969.1"/>
    </source>
</evidence>
<sequence length="201" mass="22480">MMRVCGEDLAKVGTTHKKYAFDDLENAGKVKDPNGWLTTGILMSSTCKRKGTRGRKPIHGSLQYFLDLGSENGPNEGVGEAAIAIIWVSSELYYPYEANEFLHWPYLDDHELRDDRLFCWFDADYPVAPFATGCWFYVVPLVAVKTRADVTRLLVSPMLALIDGQPVSTAFADAPEVSRFNAKRELEALGRDFSLRFASSS</sequence>
<dbReference type="EMBL" id="BJYU01000285">
    <property type="protein sequence ID" value="GEO18969.1"/>
    <property type="molecule type" value="Genomic_DNA"/>
</dbReference>
<name>A0A512C430_9HYPH</name>
<dbReference type="AlphaFoldDB" id="A0A512C430"/>